<dbReference type="GO" id="GO:0006508">
    <property type="term" value="P:proteolysis"/>
    <property type="evidence" value="ECO:0007669"/>
    <property type="project" value="UniProtKB-KW"/>
</dbReference>
<reference evidence="8" key="1">
    <citation type="submission" date="2019-02" db="EMBL/GenBank/DDBJ databases">
        <authorList>
            <consortium name="Genoscope - CEA"/>
            <person name="William W."/>
        </authorList>
    </citation>
    <scope>NUCLEOTIDE SEQUENCE [LARGE SCALE GENOMIC DNA]</scope>
    <source>
        <strain evidence="8">YSy11</strain>
    </source>
</reference>
<proteinExistence type="inferred from homology"/>
<dbReference type="PROSITE" id="PS51892">
    <property type="entry name" value="SUBTILASE"/>
    <property type="match status" value="1"/>
</dbReference>
<dbReference type="PANTHER" id="PTHR43806">
    <property type="entry name" value="PEPTIDASE S8"/>
    <property type="match status" value="1"/>
</dbReference>
<feature type="region of interest" description="Disordered" evidence="6">
    <location>
        <begin position="735"/>
        <end position="758"/>
    </location>
</feature>
<feature type="region of interest" description="Disordered" evidence="6">
    <location>
        <begin position="1"/>
        <end position="42"/>
    </location>
</feature>
<evidence type="ECO:0000256" key="2">
    <source>
        <dbReference type="ARBA" id="ARBA00022670"/>
    </source>
</evidence>
<keyword evidence="4 5" id="KW-0720">Serine protease</keyword>
<dbReference type="InterPro" id="IPR036852">
    <property type="entry name" value="Peptidase_S8/S53_dom_sf"/>
</dbReference>
<sequence>MTESINGQRPHFHLQGQGLPERFRSTASATRDPRYPTPNRGAHGGKLLAQLQHVSGQMASAVQLQREASERQMRQGDRSEGGYGLQIEFRSEPGYALAFEGLARGAQRIELMNLRHDPATNTDFATVFVPDGQLKAFENLVRQYLEVETSKGSPRNAPLLNPIQEIRVAAFNALWTDDPAVLPPDENETIWWEFWLPIREGREAVLNRFKSVAEACGFHTSEKELKFPERTVLNVYASRAAITRSLLLLNEVAEIRRAKDTAEFFDALAPLEQREWVENLLERTTPAGGGSIRVCLLDTGVNRGHPLLTQHIDANDLYTVNHNWGLADTTGHGTQLAGIALYGDLFDPLNGQNPISIEHRLESVKLLPAAQGNQKEPYGALMIDAVTQADTAKPEVRRVYSMAITSLDDRDRGRPSAWSAAVDELASDVLGERANPRLIVVSAGNADKNQATHYPHNTTTDGIHDPAQAWNALCVGAYTQKVTIDPPNPGLRPIAAAGSLSPYSTTSGTWSNSAWPLKPDVVFEGGNLATDGQQAYTEPCLSLVTTAHEPEQRLLTTTSATSAASALAARMAAQVSTNYPQFWPETVRALIVHSAEWPDRMRQDFLAAGTKAGYENLVKHCGFGVPDLNRALWSAGDSLTMIVEDHLRPFMRQGTKPPTARDMHLHLLPWPQEELLNLGNIDVEMRVTLSYFVEPNPGIAERGIKGRYRYESHGLRFDVSRPNEDRDQFRQRINKRARDEEEGGYQGGGSDPNWLLGTQTRHRGSLHSDIWRGTAAELAGRGMLGIYPALGWWKTLVKQQRYDDTVRYSLVVSIRTPQTEVDLYAAVESLIEAQAAVLV</sequence>
<evidence type="ECO:0000313" key="8">
    <source>
        <dbReference type="EMBL" id="VEV96452.1"/>
    </source>
</evidence>
<dbReference type="InterPro" id="IPR015500">
    <property type="entry name" value="Peptidase_S8_subtilisin-rel"/>
</dbReference>
<feature type="active site" description="Charge relay system" evidence="5">
    <location>
        <position position="332"/>
    </location>
</feature>
<dbReference type="AlphaFoldDB" id="A0A653E3U0"/>
<evidence type="ECO:0000256" key="4">
    <source>
        <dbReference type="ARBA" id="ARBA00022825"/>
    </source>
</evidence>
<feature type="domain" description="Peptidase S8/S53" evidence="7">
    <location>
        <begin position="291"/>
        <end position="624"/>
    </location>
</feature>
<dbReference type="CDD" id="cd04847">
    <property type="entry name" value="Peptidases_S8_Subtilisin_like_2"/>
    <property type="match status" value="1"/>
</dbReference>
<evidence type="ECO:0000259" key="7">
    <source>
        <dbReference type="Pfam" id="PF00082"/>
    </source>
</evidence>
<evidence type="ECO:0000256" key="3">
    <source>
        <dbReference type="ARBA" id="ARBA00022801"/>
    </source>
</evidence>
<gene>
    <name evidence="8" type="ORF">PMYSY11_1405</name>
</gene>
<feature type="active site" description="Charge relay system" evidence="5">
    <location>
        <position position="562"/>
    </location>
</feature>
<evidence type="ECO:0000256" key="1">
    <source>
        <dbReference type="ARBA" id="ARBA00011073"/>
    </source>
</evidence>
<organism evidence="8">
    <name type="scientific">Pseudomonas marincola</name>
    <dbReference type="NCBI Taxonomy" id="437900"/>
    <lineage>
        <taxon>Bacteria</taxon>
        <taxon>Pseudomonadati</taxon>
        <taxon>Pseudomonadota</taxon>
        <taxon>Gammaproteobacteria</taxon>
        <taxon>Pseudomonadales</taxon>
        <taxon>Pseudomonadaceae</taxon>
        <taxon>Pseudomonas</taxon>
    </lineage>
</organism>
<dbReference type="InterPro" id="IPR000209">
    <property type="entry name" value="Peptidase_S8/S53_dom"/>
</dbReference>
<dbReference type="InterPro" id="IPR050131">
    <property type="entry name" value="Peptidase_S8_subtilisin-like"/>
</dbReference>
<evidence type="ECO:0000256" key="6">
    <source>
        <dbReference type="SAM" id="MobiDB-lite"/>
    </source>
</evidence>
<evidence type="ECO:0000256" key="5">
    <source>
        <dbReference type="PROSITE-ProRule" id="PRU01240"/>
    </source>
</evidence>
<feature type="active site" description="Charge relay system" evidence="5">
    <location>
        <position position="298"/>
    </location>
</feature>
<comment type="similarity">
    <text evidence="1 5">Belongs to the peptidase S8 family.</text>
</comment>
<dbReference type="InterPro" id="IPR034074">
    <property type="entry name" value="Y4bN_pept_dom"/>
</dbReference>
<dbReference type="Pfam" id="PF00082">
    <property type="entry name" value="Peptidase_S8"/>
    <property type="match status" value="1"/>
</dbReference>
<dbReference type="Gene3D" id="3.40.50.200">
    <property type="entry name" value="Peptidase S8/S53 domain"/>
    <property type="match status" value="1"/>
</dbReference>
<dbReference type="PANTHER" id="PTHR43806:SF11">
    <property type="entry name" value="CEREVISIN-RELATED"/>
    <property type="match status" value="1"/>
</dbReference>
<keyword evidence="2 5" id="KW-0645">Protease</keyword>
<dbReference type="SUPFAM" id="SSF52743">
    <property type="entry name" value="Subtilisin-like"/>
    <property type="match status" value="1"/>
</dbReference>
<dbReference type="GO" id="GO:0004252">
    <property type="term" value="F:serine-type endopeptidase activity"/>
    <property type="evidence" value="ECO:0007669"/>
    <property type="project" value="UniProtKB-UniRule"/>
</dbReference>
<keyword evidence="3 5" id="KW-0378">Hydrolase</keyword>
<dbReference type="EMBL" id="LR215729">
    <property type="protein sequence ID" value="VEV96452.1"/>
    <property type="molecule type" value="Genomic_DNA"/>
</dbReference>
<name>A0A653E3U0_9PSED</name>
<dbReference type="PRINTS" id="PR00723">
    <property type="entry name" value="SUBTILISIN"/>
</dbReference>
<accession>A0A653E3U0</accession>
<protein>
    <recommendedName>
        <fullName evidence="7">Peptidase S8/S53 domain-containing protein</fullName>
    </recommendedName>
</protein>